<dbReference type="EMBL" id="BARW01031113">
    <property type="protein sequence ID" value="GAJ13186.1"/>
    <property type="molecule type" value="Genomic_DNA"/>
</dbReference>
<feature type="region of interest" description="Disordered" evidence="1">
    <location>
        <begin position="1"/>
        <end position="32"/>
    </location>
</feature>
<gene>
    <name evidence="2" type="ORF">S12H4_49565</name>
</gene>
<feature type="compositionally biased region" description="Basic and acidic residues" evidence="1">
    <location>
        <begin position="1"/>
        <end position="15"/>
    </location>
</feature>
<proteinExistence type="predicted"/>
<dbReference type="AlphaFoldDB" id="X1VFJ8"/>
<reference evidence="2" key="1">
    <citation type="journal article" date="2014" name="Front. Microbiol.">
        <title>High frequency of phylogenetically diverse reductive dehalogenase-homologous genes in deep subseafloor sedimentary metagenomes.</title>
        <authorList>
            <person name="Kawai M."/>
            <person name="Futagami T."/>
            <person name="Toyoda A."/>
            <person name="Takaki Y."/>
            <person name="Nishi S."/>
            <person name="Hori S."/>
            <person name="Arai W."/>
            <person name="Tsubouchi T."/>
            <person name="Morono Y."/>
            <person name="Uchiyama I."/>
            <person name="Ito T."/>
            <person name="Fujiyama A."/>
            <person name="Inagaki F."/>
            <person name="Takami H."/>
        </authorList>
    </citation>
    <scope>NUCLEOTIDE SEQUENCE</scope>
    <source>
        <strain evidence="2">Expedition CK06-06</strain>
    </source>
</reference>
<protein>
    <submittedName>
        <fullName evidence="2">Uncharacterized protein</fullName>
    </submittedName>
</protein>
<comment type="caution">
    <text evidence="2">The sequence shown here is derived from an EMBL/GenBank/DDBJ whole genome shotgun (WGS) entry which is preliminary data.</text>
</comment>
<feature type="non-terminal residue" evidence="2">
    <location>
        <position position="203"/>
    </location>
</feature>
<organism evidence="2">
    <name type="scientific">marine sediment metagenome</name>
    <dbReference type="NCBI Taxonomy" id="412755"/>
    <lineage>
        <taxon>unclassified sequences</taxon>
        <taxon>metagenomes</taxon>
        <taxon>ecological metagenomes</taxon>
    </lineage>
</organism>
<evidence type="ECO:0000313" key="2">
    <source>
        <dbReference type="EMBL" id="GAJ13186.1"/>
    </source>
</evidence>
<sequence>MEKKNKNNNKEETHELILFNESTGTESKQFAPEPKEFVDQEDKINMIYKLVPFGGNYLYSLLITNQSTDPITEVKIKINFPRFFKLCRSTPPTLILESIESEVDENNNEQKEIEQQQVVMEFERLDGNSNKQINLYLCPLFLEKKGIIRSFVTFVNNADFVRAIDIDPIPIQFDPFSIERKIIPSSEIKQFLDKPWIKKAIKS</sequence>
<name>X1VFJ8_9ZZZZ</name>
<accession>X1VFJ8</accession>
<evidence type="ECO:0000256" key="1">
    <source>
        <dbReference type="SAM" id="MobiDB-lite"/>
    </source>
</evidence>